<comment type="caution">
    <text evidence="1">The sequence shown here is derived from an EMBL/GenBank/DDBJ whole genome shotgun (WGS) entry which is preliminary data.</text>
</comment>
<protein>
    <submittedName>
        <fullName evidence="1">Uncharacterized protein</fullName>
    </submittedName>
</protein>
<sequence>MNIRAIFFPSSRQVFSEKDLLIERLHRLRSTGQISLLDACMEIGRFVHRGEPRKTGGDYFTEHNMRMMNEDARELRFDLTDFQRALIAVHDVPEKKFKLNPEYNWSRGQLFRATHDEHLVRSAFTMKKETFYFPYHRNVCLDGQEDEIIVKTLDNYNNKNSNPSAEKAKIYDITIAYGLARLNRAIPENYDHAIFAAEIGMYDRELFEKHGPDSAIIMPKPSNDRSPL</sequence>
<name>A0A2W5HLX6_9BACT</name>
<evidence type="ECO:0000313" key="1">
    <source>
        <dbReference type="EMBL" id="PZP54789.1"/>
    </source>
</evidence>
<accession>A0A2W5HLX6</accession>
<dbReference type="AlphaFoldDB" id="A0A2W5HLX6"/>
<gene>
    <name evidence="1" type="ORF">DI586_08815</name>
</gene>
<reference evidence="1 2" key="1">
    <citation type="submission" date="2017-08" db="EMBL/GenBank/DDBJ databases">
        <title>Infants hospitalized years apart are colonized by the same room-sourced microbial strains.</title>
        <authorList>
            <person name="Brooks B."/>
            <person name="Olm M.R."/>
            <person name="Firek B.A."/>
            <person name="Baker R."/>
            <person name="Thomas B.C."/>
            <person name="Morowitz M.J."/>
            <person name="Banfield J.F."/>
        </authorList>
    </citation>
    <scope>NUCLEOTIDE SEQUENCE [LARGE SCALE GENOMIC DNA]</scope>
    <source>
        <strain evidence="1">S2_006_000_R2_64</strain>
    </source>
</reference>
<dbReference type="Proteomes" id="UP000249739">
    <property type="component" value="Unassembled WGS sequence"/>
</dbReference>
<dbReference type="EMBL" id="QFOT01000109">
    <property type="protein sequence ID" value="PZP54789.1"/>
    <property type="molecule type" value="Genomic_DNA"/>
</dbReference>
<organism evidence="1 2">
    <name type="scientific">Micavibrio aeruginosavorus</name>
    <dbReference type="NCBI Taxonomy" id="349221"/>
    <lineage>
        <taxon>Bacteria</taxon>
        <taxon>Pseudomonadati</taxon>
        <taxon>Bdellovibrionota</taxon>
        <taxon>Bdellovibrionia</taxon>
        <taxon>Bdellovibrionales</taxon>
        <taxon>Pseudobdellovibrionaceae</taxon>
        <taxon>Micavibrio</taxon>
    </lineage>
</organism>
<proteinExistence type="predicted"/>
<evidence type="ECO:0000313" key="2">
    <source>
        <dbReference type="Proteomes" id="UP000249739"/>
    </source>
</evidence>